<dbReference type="EMBL" id="LHPG02000011">
    <property type="protein sequence ID" value="PRW45445.1"/>
    <property type="molecule type" value="Genomic_DNA"/>
</dbReference>
<keyword evidence="1" id="KW-0479">Metal-binding</keyword>
<feature type="region of interest" description="Disordered" evidence="2">
    <location>
        <begin position="608"/>
        <end position="644"/>
    </location>
</feature>
<dbReference type="GO" id="GO:0004222">
    <property type="term" value="F:metalloendopeptidase activity"/>
    <property type="evidence" value="ECO:0007669"/>
    <property type="project" value="InterPro"/>
</dbReference>
<keyword evidence="6" id="KW-1185">Reference proteome</keyword>
<evidence type="ECO:0000256" key="3">
    <source>
        <dbReference type="SAM" id="SignalP"/>
    </source>
</evidence>
<dbReference type="PANTHER" id="PTHR11905">
    <property type="entry name" value="ADAM A DISINTEGRIN AND METALLOPROTEASE DOMAIN"/>
    <property type="match status" value="1"/>
</dbReference>
<feature type="chain" id="PRO_5015107177" evidence="3">
    <location>
        <begin position="33"/>
        <end position="790"/>
    </location>
</feature>
<feature type="binding site" evidence="1">
    <location>
        <position position="386"/>
    </location>
    <ligand>
        <name>Zn(2+)</name>
        <dbReference type="ChEBI" id="CHEBI:29105"/>
        <note>catalytic</note>
    </ligand>
</feature>
<reference evidence="5 6" key="1">
    <citation type="journal article" date="2018" name="Plant J.">
        <title>Genome sequences of Chlorella sorokiniana UTEX 1602 and Micractinium conductrix SAG 241.80: implications to maltose excretion by a green alga.</title>
        <authorList>
            <person name="Arriola M.B."/>
            <person name="Velmurugan N."/>
            <person name="Zhang Y."/>
            <person name="Plunkett M.H."/>
            <person name="Hondzo H."/>
            <person name="Barney B.M."/>
        </authorList>
    </citation>
    <scope>NUCLEOTIDE SEQUENCE [LARGE SCALE GENOMIC DNA]</scope>
    <source>
        <strain evidence="6">UTEX 1602</strain>
    </source>
</reference>
<organism evidence="5 6">
    <name type="scientific">Chlorella sorokiniana</name>
    <name type="common">Freshwater green alga</name>
    <dbReference type="NCBI Taxonomy" id="3076"/>
    <lineage>
        <taxon>Eukaryota</taxon>
        <taxon>Viridiplantae</taxon>
        <taxon>Chlorophyta</taxon>
        <taxon>core chlorophytes</taxon>
        <taxon>Trebouxiophyceae</taxon>
        <taxon>Chlorellales</taxon>
        <taxon>Chlorellaceae</taxon>
        <taxon>Chlorella clade</taxon>
        <taxon>Chlorella</taxon>
    </lineage>
</organism>
<gene>
    <name evidence="5" type="ORF">C2E21_6002</name>
</gene>
<keyword evidence="1" id="KW-0862">Zinc</keyword>
<accession>A0A2P6TMB9</accession>
<dbReference type="PANTHER" id="PTHR11905:SF159">
    <property type="entry name" value="ADAM METALLOPROTEASE"/>
    <property type="match status" value="1"/>
</dbReference>
<dbReference type="InterPro" id="IPR024079">
    <property type="entry name" value="MetalloPept_cat_dom_sf"/>
</dbReference>
<feature type="domain" description="Peptidase M12B" evidence="4">
    <location>
        <begin position="227"/>
        <end position="409"/>
    </location>
</feature>
<dbReference type="GO" id="GO:0046872">
    <property type="term" value="F:metal ion binding"/>
    <property type="evidence" value="ECO:0007669"/>
    <property type="project" value="UniProtKB-KW"/>
</dbReference>
<dbReference type="PROSITE" id="PS50215">
    <property type="entry name" value="ADAM_MEPRO"/>
    <property type="match status" value="1"/>
</dbReference>
<sequence>MPVSHARKHGLLPHLLAVLLLAAAAAPRPAAAEERVTVSAADAEAFTVSAMSVDPGGELKVTSFRFEGDVHGSELQLERFEVWHPDAVIEIKADVQSPPLQLSPPDTRYFRGSIAGEPGSVAVMSVRENGGVSGMALRGNSSWAIGRPGADQVPAAGNGTAPVTSAPLSSKKAQAMAADVRPPFTCANNGVNFGGLGPAAEEAAAAPGPAPAGSRRLKQSSVILDQKYQATIAIETDGEYYNLFKNRERALNYIADLIGYSDVVYSREVGVDIVLGYVRLWEGGPNSDPYRFSQDTSSLLDSFSEEWNNNMQHVPRTVAHYLSGMDNSGGVAYVGVLCDYYRSKSNNNGYGYTGSITGDFDWSEVQTSNPKSVVWDISSFMHELGHNFGSPHTHDFCGIGGVSEPVDRCYSGCRGGGQGLPKCSGTTPFFSGGAGTIMSYCHIQRGGDRNVAMTFGQGHTPSPSGGGGSVPGGAGTWSDPIVIDRLPFLGAEVSAYSNPGSGPTPCNFFIGNRPMVVYRWFSGPLSGGSLVASSCANINSGGDAVVTLLSSPNAAGGPWTCLGGDDDGCGSGAFQLNIRNIQPNTHYFLAVAPYSTYSPPRLRLSLSAGAGGGTVPSPSPSSPPPSPVPSPPPPSSSSGSGAAAGKGSWAEPYVITSAPFLSAESNAYQVDRAPLRCWWLSGTDPYPVAVYKLIANATLNGGTMIVSTCGLVKNGGDPFVTVVSSNRPTGGAFTCHGGKDNGCGGSDKGFRGSLPLVAGRTYYIAVSPYSLGDRPALQLNVTAVPRPQAG</sequence>
<feature type="binding site" evidence="1">
    <location>
        <position position="392"/>
    </location>
    <ligand>
        <name>Zn(2+)</name>
        <dbReference type="ChEBI" id="CHEBI:29105"/>
        <note>catalytic</note>
    </ligand>
</feature>
<dbReference type="Gene3D" id="3.40.390.10">
    <property type="entry name" value="Collagenase (Catalytic Domain)"/>
    <property type="match status" value="1"/>
</dbReference>
<evidence type="ECO:0000256" key="2">
    <source>
        <dbReference type="SAM" id="MobiDB-lite"/>
    </source>
</evidence>
<protein>
    <submittedName>
        <fullName evidence="5">Cytochrome c554</fullName>
    </submittedName>
</protein>
<feature type="active site" evidence="1">
    <location>
        <position position="383"/>
    </location>
</feature>
<dbReference type="Pfam" id="PF13688">
    <property type="entry name" value="Reprolysin_5"/>
    <property type="match status" value="1"/>
</dbReference>
<feature type="compositionally biased region" description="Pro residues" evidence="2">
    <location>
        <begin position="617"/>
        <end position="635"/>
    </location>
</feature>
<dbReference type="SUPFAM" id="SSF55486">
    <property type="entry name" value="Metalloproteases ('zincins'), catalytic domain"/>
    <property type="match status" value="1"/>
</dbReference>
<dbReference type="AlphaFoldDB" id="A0A2P6TMB9"/>
<dbReference type="InterPro" id="IPR001590">
    <property type="entry name" value="Peptidase_M12B"/>
</dbReference>
<feature type="signal peptide" evidence="3">
    <location>
        <begin position="1"/>
        <end position="32"/>
    </location>
</feature>
<dbReference type="OrthoDB" id="513993at2759"/>
<proteinExistence type="predicted"/>
<comment type="caution">
    <text evidence="1">Lacks conserved residue(s) required for the propagation of feature annotation.</text>
</comment>
<evidence type="ECO:0000259" key="4">
    <source>
        <dbReference type="PROSITE" id="PS50215"/>
    </source>
</evidence>
<comment type="caution">
    <text evidence="5">The sequence shown here is derived from an EMBL/GenBank/DDBJ whole genome shotgun (WGS) entry which is preliminary data.</text>
</comment>
<name>A0A2P6TMB9_CHLSO</name>
<evidence type="ECO:0000256" key="1">
    <source>
        <dbReference type="PROSITE-ProRule" id="PRU00276"/>
    </source>
</evidence>
<dbReference type="GO" id="GO:0006509">
    <property type="term" value="P:membrane protein ectodomain proteolysis"/>
    <property type="evidence" value="ECO:0007669"/>
    <property type="project" value="TreeGrafter"/>
</dbReference>
<evidence type="ECO:0000313" key="6">
    <source>
        <dbReference type="Proteomes" id="UP000239899"/>
    </source>
</evidence>
<dbReference type="Proteomes" id="UP000239899">
    <property type="component" value="Unassembled WGS sequence"/>
</dbReference>
<feature type="binding site" evidence="1">
    <location>
        <position position="382"/>
    </location>
    <ligand>
        <name>Zn(2+)</name>
        <dbReference type="ChEBI" id="CHEBI:29105"/>
        <note>catalytic</note>
    </ligand>
</feature>
<evidence type="ECO:0000313" key="5">
    <source>
        <dbReference type="EMBL" id="PRW45445.1"/>
    </source>
</evidence>
<keyword evidence="3" id="KW-0732">Signal</keyword>